<comment type="caution">
    <text evidence="2">The sequence shown here is derived from an EMBL/GenBank/DDBJ whole genome shotgun (WGS) entry which is preliminary data.</text>
</comment>
<dbReference type="AlphaFoldDB" id="A0A933GK55"/>
<feature type="non-terminal residue" evidence="2">
    <location>
        <position position="77"/>
    </location>
</feature>
<evidence type="ECO:0000313" key="2">
    <source>
        <dbReference type="EMBL" id="MBI4594911.1"/>
    </source>
</evidence>
<feature type="region of interest" description="Disordered" evidence="1">
    <location>
        <begin position="38"/>
        <end position="61"/>
    </location>
</feature>
<accession>A0A933GK55</accession>
<evidence type="ECO:0000313" key="3">
    <source>
        <dbReference type="Proteomes" id="UP000772181"/>
    </source>
</evidence>
<proteinExistence type="predicted"/>
<protein>
    <submittedName>
        <fullName evidence="2">Uncharacterized protein</fullName>
    </submittedName>
</protein>
<sequence length="77" mass="8759">MVRLTDLIKQGSVPEKTDPPKKEGLSFKDILAPEIPQEIPQEISPEIPKEEQSSQDLKPSLEEKIEEGCHLYEEMVD</sequence>
<evidence type="ECO:0000256" key="1">
    <source>
        <dbReference type="SAM" id="MobiDB-lite"/>
    </source>
</evidence>
<dbReference type="Proteomes" id="UP000772181">
    <property type="component" value="Unassembled WGS sequence"/>
</dbReference>
<reference evidence="2" key="1">
    <citation type="submission" date="2020-07" db="EMBL/GenBank/DDBJ databases">
        <title>Huge and variable diversity of episymbiotic CPR bacteria and DPANN archaea in groundwater ecosystems.</title>
        <authorList>
            <person name="He C.Y."/>
            <person name="Keren R."/>
            <person name="Whittaker M."/>
            <person name="Farag I.F."/>
            <person name="Doudna J."/>
            <person name="Cate J.H.D."/>
            <person name="Banfield J.F."/>
        </authorList>
    </citation>
    <scope>NUCLEOTIDE SEQUENCE</scope>
    <source>
        <strain evidence="2">NC_groundwater_1482_Ag_S-0.65um_47_24</strain>
    </source>
</reference>
<feature type="compositionally biased region" description="Basic and acidic residues" evidence="1">
    <location>
        <begin position="15"/>
        <end position="24"/>
    </location>
</feature>
<feature type="region of interest" description="Disordered" evidence="1">
    <location>
        <begin position="1"/>
        <end position="24"/>
    </location>
</feature>
<name>A0A933GK55_UNCTE</name>
<dbReference type="EMBL" id="JACQWF010000039">
    <property type="protein sequence ID" value="MBI4594911.1"/>
    <property type="molecule type" value="Genomic_DNA"/>
</dbReference>
<gene>
    <name evidence="2" type="ORF">HY730_00860</name>
</gene>
<organism evidence="2 3">
    <name type="scientific">Tectimicrobiota bacterium</name>
    <dbReference type="NCBI Taxonomy" id="2528274"/>
    <lineage>
        <taxon>Bacteria</taxon>
        <taxon>Pseudomonadati</taxon>
        <taxon>Nitrospinota/Tectimicrobiota group</taxon>
        <taxon>Candidatus Tectimicrobiota</taxon>
    </lineage>
</organism>